<evidence type="ECO:0000259" key="3">
    <source>
        <dbReference type="Pfam" id="PF25335"/>
    </source>
</evidence>
<dbReference type="PANTHER" id="PTHR34365">
    <property type="entry name" value="ENOLASE (DUF1399)"/>
    <property type="match status" value="1"/>
</dbReference>
<dbReference type="PANTHER" id="PTHR34365:SF7">
    <property type="entry name" value="GLYCINE-RICH DOMAIN-CONTAINING PROTEIN 1"/>
    <property type="match status" value="1"/>
</dbReference>
<reference evidence="4 5" key="1">
    <citation type="journal article" date="2018" name="PLoS Genet.">
        <title>Population sequencing reveals clonal diversity and ancestral inbreeding in the grapevine cultivar Chardonnay.</title>
        <authorList>
            <person name="Roach M.J."/>
            <person name="Johnson D.L."/>
            <person name="Bohlmann J."/>
            <person name="van Vuuren H.J."/>
            <person name="Jones S.J."/>
            <person name="Pretorius I.S."/>
            <person name="Schmidt S.A."/>
            <person name="Borneman A.R."/>
        </authorList>
    </citation>
    <scope>NUCLEOTIDE SEQUENCE [LARGE SCALE GENOMIC DNA]</scope>
    <source>
        <strain evidence="5">cv. Chardonnay</strain>
        <tissue evidence="4">Leaf</tissue>
    </source>
</reference>
<protein>
    <submittedName>
        <fullName evidence="4">Glycine-rich domain-containing protein 1</fullName>
    </submittedName>
</protein>
<evidence type="ECO:0000259" key="2">
    <source>
        <dbReference type="Pfam" id="PF25334"/>
    </source>
</evidence>
<dbReference type="InterPro" id="IPR009836">
    <property type="entry name" value="GRDP-like"/>
</dbReference>
<dbReference type="Pfam" id="PF25334">
    <property type="entry name" value="C2_GRDP"/>
    <property type="match status" value="1"/>
</dbReference>
<dbReference type="Pfam" id="PF07173">
    <property type="entry name" value="GRDP-like"/>
    <property type="match status" value="1"/>
</dbReference>
<feature type="domain" description="GRPD C-terminal" evidence="3">
    <location>
        <begin position="524"/>
        <end position="657"/>
    </location>
</feature>
<proteinExistence type="predicted"/>
<dbReference type="AlphaFoldDB" id="A0A438KQZ0"/>
<comment type="caution">
    <text evidence="4">The sequence shown here is derived from an EMBL/GenBank/DDBJ whole genome shotgun (WGS) entry which is preliminary data.</text>
</comment>
<gene>
    <name evidence="4" type="primary">GRDP1_2</name>
    <name evidence="4" type="ORF">CK203_000641</name>
</gene>
<name>A0A438KQZ0_VITVI</name>
<evidence type="ECO:0000313" key="4">
    <source>
        <dbReference type="EMBL" id="RVX23620.1"/>
    </source>
</evidence>
<dbReference type="EMBL" id="QGNW01000001">
    <property type="protein sequence ID" value="RVX23620.1"/>
    <property type="molecule type" value="Genomic_DNA"/>
</dbReference>
<evidence type="ECO:0000256" key="1">
    <source>
        <dbReference type="SAM" id="MobiDB-lite"/>
    </source>
</evidence>
<accession>A0A438KQZ0</accession>
<sequence length="784" mass="87611">MEKEQQLEWLEAQKIVISEDLVAVAKMQLQFLAVVDKHRCLYDGPTLQKAIYRYNACWLPLLAKHSESQIFKGPLVVPVDCEWIWHCHRLNPVRYKTDCEDLYGRILDNYNVVSSVQGASTSETEEIWNTMYPNEPYLLDLTKDFSKDTSEKISGCEKHTKYDLVSAVKRQSPFCYQVSRPHMNNQHFLEGAVARYKGFLYLIKRNRERSIKCFCVPTYDIDLIWHSHQLHPVSYCKDLCKLVGKVLEHDDMDSDRTKGKKLDVGFSETTKQWEETFGSRYWRAGAMHRGSAPSPLTTTPYSPNMMTKKVVAPYDCQKIIQLPEVKVVEVVSRYLLCPFSLDTVFFIVYQLHILQVLLEIVGVKNLPVGHKGSLYVSFSKTQPDTIFNGKRRLTIFSESGEKQVASFQCEPTGELLFQLISHSPSNLPNLPISRPSKKMGSTSLSLREFLSPISRLSVEKWLELVPSSGNVSAKPICLRIAISFTVPALAPRIFHTVCSRPFLRSSCFFPLPGRIQHAKRWTRVIDEAGSEVISLQMRDSKKGTARDTSVSRREVIGVTTSLETITLAEFVGTGWSLMDYNWCLKFEKKSGKDGHLFELVGNRMVKIYPGRKLEFEHKHCERQKSDHGFLTAVEFSAEVPYGRAVALLDLKSGFLKVNEEWLVLPGIILVFILSDILRKEGCDSFTVSEVESKMEGPEGNAVMPEEGRSDSGGCGSGCGGGCGNMSKSGGCGDVVAVVGVETCRFKSGGCGGCGGECGISFRTGDSTGESTYGTNAGNPAPANT</sequence>
<feature type="domain" description="GRDP C2" evidence="2">
    <location>
        <begin position="352"/>
        <end position="486"/>
    </location>
</feature>
<dbReference type="Pfam" id="PF25335">
    <property type="entry name" value="GRDP_C"/>
    <property type="match status" value="1"/>
</dbReference>
<feature type="region of interest" description="Disordered" evidence="1">
    <location>
        <begin position="764"/>
        <end position="784"/>
    </location>
</feature>
<evidence type="ECO:0000313" key="5">
    <source>
        <dbReference type="Proteomes" id="UP000288805"/>
    </source>
</evidence>
<dbReference type="InterPro" id="IPR057458">
    <property type="entry name" value="GRDP_C2"/>
</dbReference>
<dbReference type="InterPro" id="IPR057518">
    <property type="entry name" value="GRDP_C"/>
</dbReference>
<dbReference type="Proteomes" id="UP000288805">
    <property type="component" value="Unassembled WGS sequence"/>
</dbReference>
<organism evidence="4 5">
    <name type="scientific">Vitis vinifera</name>
    <name type="common">Grape</name>
    <dbReference type="NCBI Taxonomy" id="29760"/>
    <lineage>
        <taxon>Eukaryota</taxon>
        <taxon>Viridiplantae</taxon>
        <taxon>Streptophyta</taxon>
        <taxon>Embryophyta</taxon>
        <taxon>Tracheophyta</taxon>
        <taxon>Spermatophyta</taxon>
        <taxon>Magnoliopsida</taxon>
        <taxon>eudicotyledons</taxon>
        <taxon>Gunneridae</taxon>
        <taxon>Pentapetalae</taxon>
        <taxon>rosids</taxon>
        <taxon>Vitales</taxon>
        <taxon>Vitaceae</taxon>
        <taxon>Viteae</taxon>
        <taxon>Vitis</taxon>
    </lineage>
</organism>